<evidence type="ECO:0000313" key="3">
    <source>
        <dbReference type="Proteomes" id="UP000549343"/>
    </source>
</evidence>
<keyword evidence="4" id="KW-1185">Reference proteome</keyword>
<reference evidence="1" key="3">
    <citation type="submission" date="2023-12" db="EMBL/GenBank/DDBJ databases">
        <authorList>
            <person name="Sun Q."/>
            <person name="Inoue M."/>
        </authorList>
    </citation>
    <scope>NUCLEOTIDE SEQUENCE</scope>
    <source>
        <strain evidence="1">JCM 10667</strain>
    </source>
</reference>
<sequence>MSAKEASQLSLEFQLHLAPGTRPEDVHAHGERVMQELLHLEACNDDFTDSAVATNAATNTITVELLILNTADPTTALHRALGLVRTAAHAAGAATPHWATVSDMPVQVQFEKAREVASA</sequence>
<proteinExistence type="predicted"/>
<dbReference type="EMBL" id="JACHMV010000001">
    <property type="protein sequence ID" value="MBB4771734.1"/>
    <property type="molecule type" value="Genomic_DNA"/>
</dbReference>
<dbReference type="RefSeq" id="WP_184878462.1">
    <property type="nucleotide sequence ID" value="NZ_BAAAHD010000001.1"/>
</dbReference>
<reference evidence="2 3" key="2">
    <citation type="submission" date="2020-08" db="EMBL/GenBank/DDBJ databases">
        <title>Sequencing the genomes of 1000 actinobacteria strains.</title>
        <authorList>
            <person name="Klenk H.-P."/>
        </authorList>
    </citation>
    <scope>NUCLEOTIDE SEQUENCE [LARGE SCALE GENOMIC DNA]</scope>
    <source>
        <strain evidence="2 3">DSM 44772</strain>
    </source>
</reference>
<evidence type="ECO:0000313" key="1">
    <source>
        <dbReference type="EMBL" id="GAA0543002.1"/>
    </source>
</evidence>
<name>A0A7W7I7C9_9ACTN</name>
<dbReference type="Proteomes" id="UP000549343">
    <property type="component" value="Unassembled WGS sequence"/>
</dbReference>
<gene>
    <name evidence="2" type="ORF">F4557_000152</name>
    <name evidence="1" type="ORF">GCM10009546_01320</name>
</gene>
<accession>A0A7W7I7C9</accession>
<evidence type="ECO:0000313" key="2">
    <source>
        <dbReference type="EMBL" id="MBB4771734.1"/>
    </source>
</evidence>
<dbReference type="EMBL" id="BAAAHD010000001">
    <property type="protein sequence ID" value="GAA0543002.1"/>
    <property type="molecule type" value="Genomic_DNA"/>
</dbReference>
<dbReference type="Proteomes" id="UP001501427">
    <property type="component" value="Unassembled WGS sequence"/>
</dbReference>
<comment type="caution">
    <text evidence="2">The sequence shown here is derived from an EMBL/GenBank/DDBJ whole genome shotgun (WGS) entry which is preliminary data.</text>
</comment>
<organism evidence="2 3">
    <name type="scientific">Actinomadura livida</name>
    <dbReference type="NCBI Taxonomy" id="79909"/>
    <lineage>
        <taxon>Bacteria</taxon>
        <taxon>Bacillati</taxon>
        <taxon>Actinomycetota</taxon>
        <taxon>Actinomycetes</taxon>
        <taxon>Streptosporangiales</taxon>
        <taxon>Thermomonosporaceae</taxon>
        <taxon>Actinomadura</taxon>
    </lineage>
</organism>
<protein>
    <submittedName>
        <fullName evidence="2">Uncharacterized protein</fullName>
    </submittedName>
</protein>
<reference evidence="1 4" key="1">
    <citation type="journal article" date="2019" name="Int. J. Syst. Evol. Microbiol.">
        <title>The Global Catalogue of Microorganisms (GCM) 10K type strain sequencing project: providing services to taxonomists for standard genome sequencing and annotation.</title>
        <authorList>
            <consortium name="The Broad Institute Genomics Platform"/>
            <consortium name="The Broad Institute Genome Sequencing Center for Infectious Disease"/>
            <person name="Wu L."/>
            <person name="Ma J."/>
        </authorList>
    </citation>
    <scope>NUCLEOTIDE SEQUENCE [LARGE SCALE GENOMIC DNA]</scope>
    <source>
        <strain evidence="1 4">JCM 10667</strain>
    </source>
</reference>
<evidence type="ECO:0000313" key="4">
    <source>
        <dbReference type="Proteomes" id="UP001501427"/>
    </source>
</evidence>
<dbReference type="AlphaFoldDB" id="A0A7W7I7C9"/>